<dbReference type="Proteomes" id="UP000762271">
    <property type="component" value="Unassembled WGS sequence"/>
</dbReference>
<accession>A0AAE3CI40</accession>
<dbReference type="Pfam" id="PF00535">
    <property type="entry name" value="Glycos_transf_2"/>
    <property type="match status" value="1"/>
</dbReference>
<dbReference type="AlphaFoldDB" id="A0AAE3CI40"/>
<dbReference type="GO" id="GO:0016757">
    <property type="term" value="F:glycosyltransferase activity"/>
    <property type="evidence" value="ECO:0007669"/>
    <property type="project" value="UniProtKB-KW"/>
</dbReference>
<evidence type="ECO:0000259" key="4">
    <source>
        <dbReference type="Pfam" id="PF00535"/>
    </source>
</evidence>
<dbReference type="Gene3D" id="3.90.550.10">
    <property type="entry name" value="Spore Coat Polysaccharide Biosynthesis Protein SpsA, Chain A"/>
    <property type="match status" value="1"/>
</dbReference>
<protein>
    <submittedName>
        <fullName evidence="5">Glycosyltransferase</fullName>
    </submittedName>
</protein>
<proteinExistence type="inferred from homology"/>
<dbReference type="InterPro" id="IPR029044">
    <property type="entry name" value="Nucleotide-diphossugar_trans"/>
</dbReference>
<dbReference type="SUPFAM" id="SSF53448">
    <property type="entry name" value="Nucleotide-diphospho-sugar transferases"/>
    <property type="match status" value="1"/>
</dbReference>
<comment type="caution">
    <text evidence="5">The sequence shown here is derived from an EMBL/GenBank/DDBJ whole genome shotgun (WGS) entry which is preliminary data.</text>
</comment>
<organism evidence="5 6">
    <name type="scientific">Polynucleobacter paneuropaeus</name>
    <dbReference type="NCBI Taxonomy" id="2527775"/>
    <lineage>
        <taxon>Bacteria</taxon>
        <taxon>Pseudomonadati</taxon>
        <taxon>Pseudomonadota</taxon>
        <taxon>Betaproteobacteria</taxon>
        <taxon>Burkholderiales</taxon>
        <taxon>Burkholderiaceae</taxon>
        <taxon>Polynucleobacter</taxon>
    </lineage>
</organism>
<dbReference type="InterPro" id="IPR050834">
    <property type="entry name" value="Glycosyltransf_2"/>
</dbReference>
<dbReference type="EMBL" id="JAANGI010000001">
    <property type="protein sequence ID" value="MBT8591825.1"/>
    <property type="molecule type" value="Genomic_DNA"/>
</dbReference>
<sequence length="335" mass="38204">MNAQAELVSVVLPVYNGSQYLRQSIESILQQSYRNFELIIINDGSQDDSQKIIDSYNDSRIRAFEQANIGLAATLNKGISLAKGRWIARQDQDDVSFPERLTKQVHFMNTNPGYAIVGTAAQIWVEDTKTDRFHRHPCSDPELRAGLMFYNYFVHSSVLLDKSVVQSIEGYSTDPQRQPPEDYELWSRIVKQYPVANLSNTLLAYREVGSSMSRDEKNPFSEKLIILSAENIAWALGISVELDEVQALAHLMYRVYPPKLMRGFGWSKAKKLLDQVIAGLALKTGLDQRQMHSQQVQLLKLLRLNYLDCLTGGRLNQMLFGKLRTRLKQFLKVIS</sequence>
<gene>
    <name evidence="5" type="ORF">G6693_07800</name>
</gene>
<name>A0AAE3CI40_9BURK</name>
<evidence type="ECO:0000313" key="5">
    <source>
        <dbReference type="EMBL" id="MBT8591825.1"/>
    </source>
</evidence>
<dbReference type="PANTHER" id="PTHR43685">
    <property type="entry name" value="GLYCOSYLTRANSFERASE"/>
    <property type="match status" value="1"/>
</dbReference>
<dbReference type="PANTHER" id="PTHR43685:SF5">
    <property type="entry name" value="GLYCOSYLTRANSFERASE EPSE-RELATED"/>
    <property type="match status" value="1"/>
</dbReference>
<keyword evidence="3" id="KW-0808">Transferase</keyword>
<evidence type="ECO:0000313" key="6">
    <source>
        <dbReference type="Proteomes" id="UP000762271"/>
    </source>
</evidence>
<comment type="similarity">
    <text evidence="1">Belongs to the glycosyltransferase 2 family.</text>
</comment>
<evidence type="ECO:0000256" key="1">
    <source>
        <dbReference type="ARBA" id="ARBA00006739"/>
    </source>
</evidence>
<keyword evidence="2" id="KW-0328">Glycosyltransferase</keyword>
<dbReference type="InterPro" id="IPR001173">
    <property type="entry name" value="Glyco_trans_2-like"/>
</dbReference>
<evidence type="ECO:0000256" key="3">
    <source>
        <dbReference type="ARBA" id="ARBA00022679"/>
    </source>
</evidence>
<feature type="domain" description="Glycosyltransferase 2-like" evidence="4">
    <location>
        <begin position="9"/>
        <end position="132"/>
    </location>
</feature>
<reference evidence="5" key="1">
    <citation type="journal article" date="2021" name="Genome Biol. Evol.">
        <title>Continental-Scale Gene Flow Prevents Allopatric Divergence of Pelagic Freshwater Bacteria.</title>
        <authorList>
            <person name="Hoetzinger M."/>
            <person name="Pitt A."/>
            <person name="Huemer A."/>
            <person name="Hahn M.W."/>
        </authorList>
    </citation>
    <scope>NUCLEOTIDE SEQUENCE</scope>
    <source>
        <strain evidence="5">AP-YLGG-20-G6</strain>
    </source>
</reference>
<evidence type="ECO:0000256" key="2">
    <source>
        <dbReference type="ARBA" id="ARBA00022676"/>
    </source>
</evidence>